<evidence type="ECO:0000313" key="1">
    <source>
        <dbReference type="EMBL" id="KAK7095307.1"/>
    </source>
</evidence>
<evidence type="ECO:0000313" key="2">
    <source>
        <dbReference type="Proteomes" id="UP001374579"/>
    </source>
</evidence>
<dbReference type="InterPro" id="IPR029063">
    <property type="entry name" value="SAM-dependent_MTases_sf"/>
</dbReference>
<dbReference type="EMBL" id="JBAMIC010000018">
    <property type="protein sequence ID" value="KAK7095307.1"/>
    <property type="molecule type" value="Genomic_DNA"/>
</dbReference>
<dbReference type="GO" id="GO:0008168">
    <property type="term" value="F:methyltransferase activity"/>
    <property type="evidence" value="ECO:0007669"/>
    <property type="project" value="TreeGrafter"/>
</dbReference>
<reference evidence="1 2" key="1">
    <citation type="submission" date="2024-02" db="EMBL/GenBank/DDBJ databases">
        <title>Chromosome-scale genome assembly of the rough periwinkle Littorina saxatilis.</title>
        <authorList>
            <person name="De Jode A."/>
            <person name="Faria R."/>
            <person name="Formenti G."/>
            <person name="Sims Y."/>
            <person name="Smith T.P."/>
            <person name="Tracey A."/>
            <person name="Wood J.M.D."/>
            <person name="Zagrodzka Z.B."/>
            <person name="Johannesson K."/>
            <person name="Butlin R.K."/>
            <person name="Leder E.H."/>
        </authorList>
    </citation>
    <scope>NUCLEOTIDE SEQUENCE [LARGE SCALE GENOMIC DNA]</scope>
    <source>
        <strain evidence="1">Snail1</strain>
        <tissue evidence="1">Muscle</tissue>
    </source>
</reference>
<gene>
    <name evidence="1" type="ORF">V1264_006734</name>
</gene>
<dbReference type="InterPro" id="IPR050508">
    <property type="entry name" value="Methyltransf_Superfamily"/>
</dbReference>
<dbReference type="Gene3D" id="3.40.50.150">
    <property type="entry name" value="Vaccinia Virus protein VP39"/>
    <property type="match status" value="1"/>
</dbReference>
<protein>
    <submittedName>
        <fullName evidence="1">Uncharacterized protein</fullName>
    </submittedName>
</protein>
<name>A0AAN9AYA9_9CAEN</name>
<proteinExistence type="predicted"/>
<dbReference type="Proteomes" id="UP001374579">
    <property type="component" value="Unassembled WGS sequence"/>
</dbReference>
<dbReference type="PANTHER" id="PTHR42912:SF80">
    <property type="entry name" value="METHYLTRANSFERASE DOMAIN-CONTAINING PROTEIN"/>
    <property type="match status" value="1"/>
</dbReference>
<organism evidence="1 2">
    <name type="scientific">Littorina saxatilis</name>
    <dbReference type="NCBI Taxonomy" id="31220"/>
    <lineage>
        <taxon>Eukaryota</taxon>
        <taxon>Metazoa</taxon>
        <taxon>Spiralia</taxon>
        <taxon>Lophotrochozoa</taxon>
        <taxon>Mollusca</taxon>
        <taxon>Gastropoda</taxon>
        <taxon>Caenogastropoda</taxon>
        <taxon>Littorinimorpha</taxon>
        <taxon>Littorinoidea</taxon>
        <taxon>Littorinidae</taxon>
        <taxon>Littorina</taxon>
    </lineage>
</organism>
<dbReference type="Pfam" id="PF13489">
    <property type="entry name" value="Methyltransf_23"/>
    <property type="match status" value="1"/>
</dbReference>
<dbReference type="SUPFAM" id="SSF53335">
    <property type="entry name" value="S-adenosyl-L-methionine-dependent methyltransferases"/>
    <property type="match status" value="1"/>
</dbReference>
<sequence length="224" mass="25530">MTEDKSKCRSWFDAHGARHGHHGINNQELITNYDNLADKYDQFYLAPDMKCAGYNIIPQTMSELFPSNRGDVSVLDLGAGTGNVGLLMKDKGFTKLDAFEPSTGMLEIARKKNIYGQMYNAFLNDEPLDIPNDTYDAIIMQAVIGPGTVPCVAFEELVRIVKPGGYIVMCNRSSYLEEIPDYKENWTPFVARLEREGRWSVVRQERYPNQFMEHEGLHMVFKIC</sequence>
<comment type="caution">
    <text evidence="1">The sequence shown here is derived from an EMBL/GenBank/DDBJ whole genome shotgun (WGS) entry which is preliminary data.</text>
</comment>
<dbReference type="CDD" id="cd02440">
    <property type="entry name" value="AdoMet_MTases"/>
    <property type="match status" value="1"/>
</dbReference>
<accession>A0AAN9AYA9</accession>
<keyword evidence="2" id="KW-1185">Reference proteome</keyword>
<dbReference type="AlphaFoldDB" id="A0AAN9AYA9"/>
<dbReference type="PANTHER" id="PTHR42912">
    <property type="entry name" value="METHYLTRANSFERASE"/>
    <property type="match status" value="1"/>
</dbReference>